<comment type="caution">
    <text evidence="9">The sequence shown here is derived from an EMBL/GenBank/DDBJ whole genome shotgun (WGS) entry which is preliminary data.</text>
</comment>
<evidence type="ECO:0000256" key="3">
    <source>
        <dbReference type="ARBA" id="ARBA00022741"/>
    </source>
</evidence>
<keyword evidence="3" id="KW-0547">Nucleotide-binding</keyword>
<keyword evidence="7" id="KW-0472">Membrane</keyword>
<keyword evidence="1" id="KW-0723">Serine/threonine-protein kinase</keyword>
<organism evidence="9 10">
    <name type="scientific">Pseudanabaena catenata USMAC16</name>
    <dbReference type="NCBI Taxonomy" id="1855837"/>
    <lineage>
        <taxon>Bacteria</taxon>
        <taxon>Bacillati</taxon>
        <taxon>Cyanobacteriota</taxon>
        <taxon>Cyanophyceae</taxon>
        <taxon>Pseudanabaenales</taxon>
        <taxon>Pseudanabaenaceae</taxon>
        <taxon>Pseudanabaena</taxon>
    </lineage>
</organism>
<feature type="region of interest" description="Disordered" evidence="6">
    <location>
        <begin position="198"/>
        <end position="236"/>
    </location>
</feature>
<dbReference type="RefSeq" id="WP_144052494.1">
    <property type="nucleotide sequence ID" value="NZ_VBTY01000048.1"/>
</dbReference>
<evidence type="ECO:0000256" key="1">
    <source>
        <dbReference type="ARBA" id="ARBA00022527"/>
    </source>
</evidence>
<keyword evidence="10" id="KW-1185">Reference proteome</keyword>
<dbReference type="Proteomes" id="UP001152872">
    <property type="component" value="Unassembled WGS sequence"/>
</dbReference>
<evidence type="ECO:0000256" key="5">
    <source>
        <dbReference type="ARBA" id="ARBA00022840"/>
    </source>
</evidence>
<dbReference type="PANTHER" id="PTHR24345">
    <property type="entry name" value="SERINE/THREONINE-PROTEIN KINASE PLK"/>
    <property type="match status" value="1"/>
</dbReference>
<dbReference type="AlphaFoldDB" id="A0A9X4M9V4"/>
<dbReference type="SUPFAM" id="SSF56112">
    <property type="entry name" value="Protein kinase-like (PK-like)"/>
    <property type="match status" value="1"/>
</dbReference>
<evidence type="ECO:0000256" key="7">
    <source>
        <dbReference type="SAM" id="Phobius"/>
    </source>
</evidence>
<keyword evidence="7" id="KW-0812">Transmembrane</keyword>
<protein>
    <recommendedName>
        <fullName evidence="8">Protein kinase domain-containing protein</fullName>
    </recommendedName>
</protein>
<dbReference type="PROSITE" id="PS50011">
    <property type="entry name" value="PROTEIN_KINASE_DOM"/>
    <property type="match status" value="1"/>
</dbReference>
<dbReference type="GO" id="GO:0005524">
    <property type="term" value="F:ATP binding"/>
    <property type="evidence" value="ECO:0007669"/>
    <property type="project" value="UniProtKB-KW"/>
</dbReference>
<gene>
    <name evidence="9" type="ORF">FEV09_07820</name>
</gene>
<dbReference type="PANTHER" id="PTHR24345:SF0">
    <property type="entry name" value="CELL CYCLE SERINE_THREONINE-PROTEIN KINASE CDC5_MSD2"/>
    <property type="match status" value="1"/>
</dbReference>
<reference evidence="9" key="1">
    <citation type="submission" date="2019-05" db="EMBL/GenBank/DDBJ databases">
        <title>Whole genome sequencing of Pseudanabaena catenata USMAC16.</title>
        <authorList>
            <person name="Khan Z."/>
            <person name="Omar W.M."/>
            <person name="Convey P."/>
            <person name="Merican F."/>
            <person name="Najimudin N."/>
        </authorList>
    </citation>
    <scope>NUCLEOTIDE SEQUENCE</scope>
    <source>
        <strain evidence="9">USMAC16</strain>
    </source>
</reference>
<feature type="domain" description="Protein kinase" evidence="8">
    <location>
        <begin position="1"/>
        <end position="175"/>
    </location>
</feature>
<proteinExistence type="predicted"/>
<keyword evidence="4" id="KW-0418">Kinase</keyword>
<feature type="transmembrane region" description="Helical" evidence="7">
    <location>
        <begin position="273"/>
        <end position="295"/>
    </location>
</feature>
<evidence type="ECO:0000256" key="4">
    <source>
        <dbReference type="ARBA" id="ARBA00022777"/>
    </source>
</evidence>
<sequence length="522" mass="57498">MSRGLMQNFSPYTTYGSLLAKKQGKGFSELEAKDILCQVIAELIRMHEQKQSHGSISLETIAYEEHRRQIVLLSGNGSNNPIYLAPEILLTRKATPTADIYALGVVMIALLTGSPPEDLKAPNNKWNWEERCIVSDRLTQILNMALSPALDLRYANAGQMLLAIQLPITAIEPLLEDHINPSHNPAILLPLPILPKPSQPSKISQATPSTPESTPEIDAPKQRSGENMGANNSNKMQSLKANLPNSPTYRRSKFSAKSSQAAFKNKGKSRIRMLLVIILGTGVIAGLGVIAYFFYTFFYTQIKLDETTKKNLVFSNTITALTTTSTNIAITHIYDEKNEKKANENAEKLIALAKTKYDNSGNLTEAKIILQAVPASAKIRKKVDFLLSKWQEDNTKNGNLIQKAEQAAKNGKWQLAIDTIKSISSTPYWQKRGQKIANEAKKKLVTPIIPPPQITSPPSQDITPPIADTYNPPPARYEAPAEPYTPPPARYEPPADTYTPPPVYDPPPANSTRQAPPPPPAN</sequence>
<evidence type="ECO:0000259" key="8">
    <source>
        <dbReference type="PROSITE" id="PS50011"/>
    </source>
</evidence>
<name>A0A9X4M9V4_9CYAN</name>
<keyword evidence="5" id="KW-0067">ATP-binding</keyword>
<keyword evidence="2" id="KW-0808">Transferase</keyword>
<evidence type="ECO:0000256" key="2">
    <source>
        <dbReference type="ARBA" id="ARBA00022679"/>
    </source>
</evidence>
<evidence type="ECO:0000256" key="6">
    <source>
        <dbReference type="SAM" id="MobiDB-lite"/>
    </source>
</evidence>
<feature type="region of interest" description="Disordered" evidence="6">
    <location>
        <begin position="447"/>
        <end position="522"/>
    </location>
</feature>
<feature type="compositionally biased region" description="Pro residues" evidence="6">
    <location>
        <begin position="499"/>
        <end position="522"/>
    </location>
</feature>
<dbReference type="InterPro" id="IPR011009">
    <property type="entry name" value="Kinase-like_dom_sf"/>
</dbReference>
<dbReference type="InterPro" id="IPR000719">
    <property type="entry name" value="Prot_kinase_dom"/>
</dbReference>
<accession>A0A9X4M9V4</accession>
<dbReference type="GO" id="GO:0004674">
    <property type="term" value="F:protein serine/threonine kinase activity"/>
    <property type="evidence" value="ECO:0007669"/>
    <property type="project" value="UniProtKB-KW"/>
</dbReference>
<evidence type="ECO:0000313" key="9">
    <source>
        <dbReference type="EMBL" id="MDG3494465.1"/>
    </source>
</evidence>
<dbReference type="Gene3D" id="1.10.510.10">
    <property type="entry name" value="Transferase(Phosphotransferase) domain 1"/>
    <property type="match status" value="1"/>
</dbReference>
<keyword evidence="7" id="KW-1133">Transmembrane helix</keyword>
<evidence type="ECO:0000313" key="10">
    <source>
        <dbReference type="Proteomes" id="UP001152872"/>
    </source>
</evidence>
<dbReference type="EMBL" id="VBTY01000048">
    <property type="protein sequence ID" value="MDG3494465.1"/>
    <property type="molecule type" value="Genomic_DNA"/>
</dbReference>